<proteinExistence type="predicted"/>
<gene>
    <name evidence="1" type="ORF">EVAR_78445_1</name>
</gene>
<dbReference type="Proteomes" id="UP000299102">
    <property type="component" value="Unassembled WGS sequence"/>
</dbReference>
<organism evidence="1 2">
    <name type="scientific">Eumeta variegata</name>
    <name type="common">Bagworm moth</name>
    <name type="synonym">Eumeta japonica</name>
    <dbReference type="NCBI Taxonomy" id="151549"/>
    <lineage>
        <taxon>Eukaryota</taxon>
        <taxon>Metazoa</taxon>
        <taxon>Ecdysozoa</taxon>
        <taxon>Arthropoda</taxon>
        <taxon>Hexapoda</taxon>
        <taxon>Insecta</taxon>
        <taxon>Pterygota</taxon>
        <taxon>Neoptera</taxon>
        <taxon>Endopterygota</taxon>
        <taxon>Lepidoptera</taxon>
        <taxon>Glossata</taxon>
        <taxon>Ditrysia</taxon>
        <taxon>Tineoidea</taxon>
        <taxon>Psychidae</taxon>
        <taxon>Oiketicinae</taxon>
        <taxon>Eumeta</taxon>
    </lineage>
</organism>
<evidence type="ECO:0000313" key="1">
    <source>
        <dbReference type="EMBL" id="GBP18977.1"/>
    </source>
</evidence>
<dbReference type="EMBL" id="BGZK01000103">
    <property type="protein sequence ID" value="GBP18977.1"/>
    <property type="molecule type" value="Genomic_DNA"/>
</dbReference>
<dbReference type="AlphaFoldDB" id="A0A4C1TY84"/>
<keyword evidence="2" id="KW-1185">Reference proteome</keyword>
<reference evidence="1 2" key="1">
    <citation type="journal article" date="2019" name="Commun. Biol.">
        <title>The bagworm genome reveals a unique fibroin gene that provides high tensile strength.</title>
        <authorList>
            <person name="Kono N."/>
            <person name="Nakamura H."/>
            <person name="Ohtoshi R."/>
            <person name="Tomita M."/>
            <person name="Numata K."/>
            <person name="Arakawa K."/>
        </authorList>
    </citation>
    <scope>NUCLEOTIDE SEQUENCE [LARGE SCALE GENOMIC DNA]</scope>
</reference>
<accession>A0A4C1TY84</accession>
<comment type="caution">
    <text evidence="1">The sequence shown here is derived from an EMBL/GenBank/DDBJ whole genome shotgun (WGS) entry which is preliminary data.</text>
</comment>
<sequence>MLFKARNSLVDSLVVRIEPNAFRLEGNAFDHLATASARRCNRCLLIELAFILGDNRARILQTGYESRELSRNSPLRVRGRRAPAAMARAFSEARAIDLYEL</sequence>
<evidence type="ECO:0000313" key="2">
    <source>
        <dbReference type="Proteomes" id="UP000299102"/>
    </source>
</evidence>
<name>A0A4C1TY84_EUMVA</name>
<protein>
    <submittedName>
        <fullName evidence="1">Uncharacterized protein</fullName>
    </submittedName>
</protein>